<reference evidence="1" key="1">
    <citation type="submission" date="2021-11" db="EMBL/GenBank/DDBJ databases">
        <title>Study of the species diversity of bacterial strains isolated from a unique natural object - Shulgan-Tash cave (Bashkiria).</title>
        <authorList>
            <person name="Sazanova A.L."/>
            <person name="Chirak E.R."/>
            <person name="Safronova V.I."/>
        </authorList>
    </citation>
    <scope>NUCLEOTIDE SEQUENCE</scope>
    <source>
        <strain evidence="1">P1</strain>
    </source>
</reference>
<evidence type="ECO:0000313" key="1">
    <source>
        <dbReference type="EMBL" id="UUZ45291.1"/>
    </source>
</evidence>
<organism evidence="1 2">
    <name type="scientific">Janibacter limosus</name>
    <dbReference type="NCBI Taxonomy" id="53458"/>
    <lineage>
        <taxon>Bacteria</taxon>
        <taxon>Bacillati</taxon>
        <taxon>Actinomycetota</taxon>
        <taxon>Actinomycetes</taxon>
        <taxon>Micrococcales</taxon>
        <taxon>Intrasporangiaceae</taxon>
        <taxon>Janibacter</taxon>
    </lineage>
</organism>
<dbReference type="EMBL" id="CP087977">
    <property type="protein sequence ID" value="UUZ45291.1"/>
    <property type="molecule type" value="Genomic_DNA"/>
</dbReference>
<gene>
    <name evidence="1" type="ORF">LP422_03400</name>
</gene>
<name>A0AC61U631_9MICO</name>
<sequence>MPRLAVGQPDHLRDEGFPPFDIEGGEDLAAQPHPRAGRRAAGAQADDRVVRPGDGHAPRLARLVHGVGVAVEQVRSGPGPTAGVVEGPLGLGQPPGPAVDDDGRVDLDGGVDDVDEQVLEPSLLEVLDDGLDGRCLLGEQEHAAALARRLGDDRGDEAGDARAGRGIDIEVLPRGDPVEDGLLVGGDVEDRGVGDAVGLGLRGWHRLARDQGRRGAARDPVAQTGRVGERLCLAVGEGGQHDPGGDVELGQVRAQAPQLVEDRRGVEAAAVSAAEVGEGFAVDVTVQGPTQIGQEGRVDLDAVGRVEGEVGPRPQSPQRRSTQDDGRQWPLVLTRHLPGGRTPWRGTPCGPRAPRRSARRARSARPPGAGRAAGRRAPARGRRGERPCRTTALPRHRGGPS</sequence>
<dbReference type="Proteomes" id="UP001059663">
    <property type="component" value="Chromosome"/>
</dbReference>
<proteinExistence type="predicted"/>
<accession>A0AC61U631</accession>
<evidence type="ECO:0000313" key="2">
    <source>
        <dbReference type="Proteomes" id="UP001059663"/>
    </source>
</evidence>
<protein>
    <submittedName>
        <fullName evidence="1">Uncharacterized protein</fullName>
    </submittedName>
</protein>